<dbReference type="OrthoDB" id="9798081at2"/>
<keyword evidence="3" id="KW-1185">Reference proteome</keyword>
<dbReference type="STRING" id="562729.RNAN_1535"/>
<keyword evidence="2" id="KW-0808">Transferase</keyword>
<feature type="domain" description="N-acetyltransferase" evidence="1">
    <location>
        <begin position="9"/>
        <end position="166"/>
    </location>
</feature>
<protein>
    <submittedName>
        <fullName evidence="2">Ribosomal-protein-alanine acetyltransferase</fullName>
    </submittedName>
</protein>
<organism evidence="2 3">
    <name type="scientific">Rheinheimera nanhaiensis E407-8</name>
    <dbReference type="NCBI Taxonomy" id="562729"/>
    <lineage>
        <taxon>Bacteria</taxon>
        <taxon>Pseudomonadati</taxon>
        <taxon>Pseudomonadota</taxon>
        <taxon>Gammaproteobacteria</taxon>
        <taxon>Chromatiales</taxon>
        <taxon>Chromatiaceae</taxon>
        <taxon>Rheinheimera</taxon>
    </lineage>
</organism>
<dbReference type="GO" id="GO:0016747">
    <property type="term" value="F:acyltransferase activity, transferring groups other than amino-acyl groups"/>
    <property type="evidence" value="ECO:0007669"/>
    <property type="project" value="InterPro"/>
</dbReference>
<dbReference type="InterPro" id="IPR000182">
    <property type="entry name" value="GNAT_dom"/>
</dbReference>
<evidence type="ECO:0000259" key="1">
    <source>
        <dbReference type="PROSITE" id="PS51186"/>
    </source>
</evidence>
<sequence>MVIAETPRLRIRHLTAADAAFTCQLLNDADFIRNIADRGVRTEQQALQYLTDGPIQSYKQHGYGLFLVEDNASSEAMGFCGLLYRDSLQETDIGFAFLPAFRGKGLAYEAAAAVMHYGYGQLKLKRIVGLTLAGNLPSVAILQRLGLRFEKMVQLQPGAEFIQLYS</sequence>
<dbReference type="InterPro" id="IPR016181">
    <property type="entry name" value="Acyl_CoA_acyltransferase"/>
</dbReference>
<dbReference type="Proteomes" id="UP000004374">
    <property type="component" value="Unassembled WGS sequence"/>
</dbReference>
<dbReference type="RefSeq" id="WP_008220347.1">
    <property type="nucleotide sequence ID" value="NZ_BAFK01000007.1"/>
</dbReference>
<name>I1DWY4_9GAMM</name>
<accession>I1DWY4</accession>
<comment type="caution">
    <text evidence="2">The sequence shown here is derived from an EMBL/GenBank/DDBJ whole genome shotgun (WGS) entry which is preliminary data.</text>
</comment>
<reference evidence="2 3" key="1">
    <citation type="journal article" date="2012" name="J. Bacteriol.">
        <title>Genome Sequence of the Protease-Producing Bacterium Rheinheimera nanhaiensis E407-8T, Isolated from Deep-Sea Sediment of the South China Sea.</title>
        <authorList>
            <person name="Zhang X.-Y."/>
            <person name="Zhang Y.-J."/>
            <person name="Qin Q.-L."/>
            <person name="Xie B.-B."/>
            <person name="Chen X.-L."/>
            <person name="Zhou B.-C."/>
            <person name="Zhang Y.-Z."/>
        </authorList>
    </citation>
    <scope>NUCLEOTIDE SEQUENCE [LARGE SCALE GENOMIC DNA]</scope>
    <source>
        <strain evidence="2 3">E407-8</strain>
    </source>
</reference>
<gene>
    <name evidence="2" type="ORF">RNAN_1535</name>
</gene>
<dbReference type="PROSITE" id="PS51186">
    <property type="entry name" value="GNAT"/>
    <property type="match status" value="1"/>
</dbReference>
<dbReference type="PANTHER" id="PTHR43792">
    <property type="entry name" value="GNAT FAMILY, PUTATIVE (AFU_ORTHOLOGUE AFUA_3G00765)-RELATED-RELATED"/>
    <property type="match status" value="1"/>
</dbReference>
<evidence type="ECO:0000313" key="2">
    <source>
        <dbReference type="EMBL" id="GAB58562.1"/>
    </source>
</evidence>
<dbReference type="SUPFAM" id="SSF55729">
    <property type="entry name" value="Acyl-CoA N-acyltransferases (Nat)"/>
    <property type="match status" value="1"/>
</dbReference>
<dbReference type="Pfam" id="PF13302">
    <property type="entry name" value="Acetyltransf_3"/>
    <property type="match status" value="1"/>
</dbReference>
<dbReference type="Gene3D" id="3.40.630.30">
    <property type="match status" value="1"/>
</dbReference>
<dbReference type="PANTHER" id="PTHR43792:SF1">
    <property type="entry name" value="N-ACETYLTRANSFERASE DOMAIN-CONTAINING PROTEIN"/>
    <property type="match status" value="1"/>
</dbReference>
<dbReference type="AlphaFoldDB" id="I1DWY4"/>
<dbReference type="InterPro" id="IPR051531">
    <property type="entry name" value="N-acetyltransferase"/>
</dbReference>
<evidence type="ECO:0000313" key="3">
    <source>
        <dbReference type="Proteomes" id="UP000004374"/>
    </source>
</evidence>
<proteinExistence type="predicted"/>
<dbReference type="EMBL" id="BAFK01000007">
    <property type="protein sequence ID" value="GAB58562.1"/>
    <property type="molecule type" value="Genomic_DNA"/>
</dbReference>